<organism evidence="1">
    <name type="scientific">Propionibacterium freudenreichii subsp. freudenreichii</name>
    <dbReference type="NCBI Taxonomy" id="66712"/>
    <lineage>
        <taxon>Bacteria</taxon>
        <taxon>Bacillati</taxon>
        <taxon>Actinomycetota</taxon>
        <taxon>Actinomycetes</taxon>
        <taxon>Propionibacteriales</taxon>
        <taxon>Propionibacteriaceae</taxon>
        <taxon>Propionibacterium</taxon>
    </lineage>
</organism>
<proteinExistence type="predicted"/>
<gene>
    <name evidence="1" type="ORF">PFCIRM138_01475</name>
</gene>
<reference evidence="1" key="1">
    <citation type="submission" date="2014-08" db="EMBL/GenBank/DDBJ databases">
        <authorList>
            <person name="Falentin Helene"/>
        </authorList>
    </citation>
    <scope>NUCLEOTIDE SEQUENCE</scope>
</reference>
<name>A0A068VTX2_PROFF</name>
<dbReference type="EMBL" id="LM676436">
    <property type="protein sequence ID" value="CEP27414.1"/>
    <property type="molecule type" value="Genomic_DNA"/>
</dbReference>
<sequence>MDTVYALARKKHGHRLRAGA</sequence>
<protein>
    <submittedName>
        <fullName evidence="1">Uncharacterized protein</fullName>
    </submittedName>
</protein>
<accession>A0A068VTX2</accession>
<evidence type="ECO:0000313" key="1">
    <source>
        <dbReference type="EMBL" id="CEP27414.1"/>
    </source>
</evidence>
<dbReference type="AlphaFoldDB" id="A0A068VTX2"/>